<dbReference type="PROSITE" id="PS50045">
    <property type="entry name" value="SIGMA54_INTERACT_4"/>
    <property type="match status" value="1"/>
</dbReference>
<dbReference type="Gene3D" id="1.10.10.60">
    <property type="entry name" value="Homeodomain-like"/>
    <property type="match status" value="1"/>
</dbReference>
<dbReference type="InterPro" id="IPR000014">
    <property type="entry name" value="PAS"/>
</dbReference>
<feature type="domain" description="Sigma-54 factor interaction" evidence="6">
    <location>
        <begin position="157"/>
        <end position="383"/>
    </location>
</feature>
<dbReference type="Pfam" id="PF08448">
    <property type="entry name" value="PAS_4"/>
    <property type="match status" value="1"/>
</dbReference>
<dbReference type="SMART" id="SM00091">
    <property type="entry name" value="PAS"/>
    <property type="match status" value="1"/>
</dbReference>
<sequence length="472" mass="52925">MSELEAVRAQLELLLSHVEEGVHIVDHRGISVYYNRAASKIEGLSPSEVLGRHLLDVFPSLSEENSTLLKVLKTGEPIYDQEQTFTNYKGRKITTINSTLPVKVNGRVIGAMEISRDVTSVRDMSERITDLQAILYGRQVKPDLKKNGTSGYTFDDIVGRSEAIVELKKLASRAAKSSIPVLVWGETGTGKELFVQAIHNESPRKNKPFIPQNCAALPGTLLEGILFGTIRGGFTGAEDRPGLFELADGGTLFLDEINTMPLELQAKLLRVLQEGTIRRIGDTRVRFVDTRVITACSEDPVEAVQKKKLREDLFFRINVVSLRIPPLRERREDIPLLVDHFIKKFTGEEKEVRVSDEVMKIFFDYPWPGNVRELEHAIEGALVIMEGNEIQPAHLPIQIKAHFSPQKGRIACYDNLNLNDALERVEADLIKKALERSKGNISSAARMLGIPRQTLQYKLRKLKGEDGDLSRN</sequence>
<protein>
    <submittedName>
        <fullName evidence="8">Arginine utilization regulatory protein</fullName>
    </submittedName>
</protein>
<dbReference type="InterPro" id="IPR025943">
    <property type="entry name" value="Sigma_54_int_dom_ATP-bd_2"/>
</dbReference>
<dbReference type="EMBL" id="VNHO01000017">
    <property type="protein sequence ID" value="TYP52488.1"/>
    <property type="molecule type" value="Genomic_DNA"/>
</dbReference>
<keyword evidence="2" id="KW-0067">ATP-binding</keyword>
<evidence type="ECO:0000313" key="8">
    <source>
        <dbReference type="EMBL" id="TYP52488.1"/>
    </source>
</evidence>
<comment type="caution">
    <text evidence="8">The sequence shown here is derived from an EMBL/GenBank/DDBJ whole genome shotgun (WGS) entry which is preliminary data.</text>
</comment>
<dbReference type="InterPro" id="IPR025944">
    <property type="entry name" value="Sigma_54_int_dom_CS"/>
</dbReference>
<dbReference type="InterPro" id="IPR058031">
    <property type="entry name" value="AAA_lid_NorR"/>
</dbReference>
<dbReference type="Pfam" id="PF02954">
    <property type="entry name" value="HTH_8"/>
    <property type="match status" value="1"/>
</dbReference>
<organism evidence="8 9">
    <name type="scientific">Thermosediminibacter litoriperuensis</name>
    <dbReference type="NCBI Taxonomy" id="291989"/>
    <lineage>
        <taxon>Bacteria</taxon>
        <taxon>Bacillati</taxon>
        <taxon>Bacillota</taxon>
        <taxon>Clostridia</taxon>
        <taxon>Thermosediminibacterales</taxon>
        <taxon>Thermosediminibacteraceae</taxon>
        <taxon>Thermosediminibacter</taxon>
    </lineage>
</organism>
<dbReference type="FunFam" id="3.40.50.300:FF:000006">
    <property type="entry name" value="DNA-binding transcriptional regulator NtrC"/>
    <property type="match status" value="1"/>
</dbReference>
<evidence type="ECO:0000256" key="5">
    <source>
        <dbReference type="ARBA" id="ARBA00023163"/>
    </source>
</evidence>
<keyword evidence="9" id="KW-1185">Reference proteome</keyword>
<dbReference type="Pfam" id="PF25601">
    <property type="entry name" value="AAA_lid_14"/>
    <property type="match status" value="1"/>
</dbReference>
<dbReference type="CDD" id="cd00130">
    <property type="entry name" value="PAS"/>
    <property type="match status" value="1"/>
</dbReference>
<dbReference type="Gene3D" id="1.10.8.60">
    <property type="match status" value="1"/>
</dbReference>
<dbReference type="Proteomes" id="UP000322294">
    <property type="component" value="Unassembled WGS sequence"/>
</dbReference>
<dbReference type="InterPro" id="IPR025662">
    <property type="entry name" value="Sigma_54_int_dom_ATP-bd_1"/>
</dbReference>
<dbReference type="GO" id="GO:0043565">
    <property type="term" value="F:sequence-specific DNA binding"/>
    <property type="evidence" value="ECO:0007669"/>
    <property type="project" value="InterPro"/>
</dbReference>
<dbReference type="SUPFAM" id="SSF52540">
    <property type="entry name" value="P-loop containing nucleoside triphosphate hydrolases"/>
    <property type="match status" value="1"/>
</dbReference>
<evidence type="ECO:0000313" key="9">
    <source>
        <dbReference type="Proteomes" id="UP000322294"/>
    </source>
</evidence>
<dbReference type="InterPro" id="IPR002197">
    <property type="entry name" value="HTH_Fis"/>
</dbReference>
<dbReference type="GO" id="GO:0005524">
    <property type="term" value="F:ATP binding"/>
    <property type="evidence" value="ECO:0007669"/>
    <property type="project" value="UniProtKB-KW"/>
</dbReference>
<dbReference type="Gene3D" id="3.30.450.20">
    <property type="entry name" value="PAS domain"/>
    <property type="match status" value="1"/>
</dbReference>
<keyword evidence="1" id="KW-0547">Nucleotide-binding</keyword>
<dbReference type="InterPro" id="IPR003593">
    <property type="entry name" value="AAA+_ATPase"/>
</dbReference>
<dbReference type="NCBIfam" id="TIGR00229">
    <property type="entry name" value="sensory_box"/>
    <property type="match status" value="1"/>
</dbReference>
<dbReference type="Gene3D" id="3.40.50.300">
    <property type="entry name" value="P-loop containing nucleotide triphosphate hydrolases"/>
    <property type="match status" value="1"/>
</dbReference>
<dbReference type="PROSITE" id="PS00676">
    <property type="entry name" value="SIGMA54_INTERACT_2"/>
    <property type="match status" value="1"/>
</dbReference>
<dbReference type="Pfam" id="PF00158">
    <property type="entry name" value="Sigma54_activat"/>
    <property type="match status" value="1"/>
</dbReference>
<dbReference type="AlphaFoldDB" id="A0A5S5AM61"/>
<dbReference type="InterPro" id="IPR002078">
    <property type="entry name" value="Sigma_54_int"/>
</dbReference>
<dbReference type="PROSITE" id="PS00675">
    <property type="entry name" value="SIGMA54_INTERACT_1"/>
    <property type="match status" value="1"/>
</dbReference>
<proteinExistence type="predicted"/>
<name>A0A5S5AM61_9FIRM</name>
<dbReference type="SMART" id="SM00382">
    <property type="entry name" value="AAA"/>
    <property type="match status" value="1"/>
</dbReference>
<reference evidence="8 9" key="1">
    <citation type="submission" date="2019-07" db="EMBL/GenBank/DDBJ databases">
        <title>Genomic Encyclopedia of Type Strains, Phase I: the one thousand microbial genomes (KMG-I) project.</title>
        <authorList>
            <person name="Kyrpides N."/>
        </authorList>
    </citation>
    <scope>NUCLEOTIDE SEQUENCE [LARGE SCALE GENOMIC DNA]</scope>
    <source>
        <strain evidence="8 9">DSM 16647</strain>
    </source>
</reference>
<dbReference type="OrthoDB" id="9803970at2"/>
<dbReference type="PROSITE" id="PS00688">
    <property type="entry name" value="SIGMA54_INTERACT_3"/>
    <property type="match status" value="1"/>
</dbReference>
<gene>
    <name evidence="8" type="ORF">LZ11_01655</name>
</gene>
<evidence type="ECO:0000256" key="3">
    <source>
        <dbReference type="ARBA" id="ARBA00023015"/>
    </source>
</evidence>
<feature type="domain" description="PAS" evidence="7">
    <location>
        <begin position="7"/>
        <end position="55"/>
    </location>
</feature>
<keyword evidence="4" id="KW-0238">DNA-binding</keyword>
<keyword evidence="3" id="KW-0805">Transcription regulation</keyword>
<dbReference type="SUPFAM" id="SSF55785">
    <property type="entry name" value="PYP-like sensor domain (PAS domain)"/>
    <property type="match status" value="1"/>
</dbReference>
<dbReference type="SUPFAM" id="SSF46689">
    <property type="entry name" value="Homeodomain-like"/>
    <property type="match status" value="1"/>
</dbReference>
<dbReference type="PANTHER" id="PTHR32071">
    <property type="entry name" value="TRANSCRIPTIONAL REGULATORY PROTEIN"/>
    <property type="match status" value="1"/>
</dbReference>
<dbReference type="GO" id="GO:0006355">
    <property type="term" value="P:regulation of DNA-templated transcription"/>
    <property type="evidence" value="ECO:0007669"/>
    <property type="project" value="InterPro"/>
</dbReference>
<dbReference type="CDD" id="cd00009">
    <property type="entry name" value="AAA"/>
    <property type="match status" value="1"/>
</dbReference>
<evidence type="ECO:0000259" key="7">
    <source>
        <dbReference type="PROSITE" id="PS50112"/>
    </source>
</evidence>
<evidence type="ECO:0000256" key="4">
    <source>
        <dbReference type="ARBA" id="ARBA00023125"/>
    </source>
</evidence>
<dbReference type="InterPro" id="IPR009057">
    <property type="entry name" value="Homeodomain-like_sf"/>
</dbReference>
<dbReference type="PROSITE" id="PS50112">
    <property type="entry name" value="PAS"/>
    <property type="match status" value="1"/>
</dbReference>
<keyword evidence="5" id="KW-0804">Transcription</keyword>
<dbReference type="InterPro" id="IPR013656">
    <property type="entry name" value="PAS_4"/>
</dbReference>
<evidence type="ECO:0000256" key="1">
    <source>
        <dbReference type="ARBA" id="ARBA00022741"/>
    </source>
</evidence>
<evidence type="ECO:0000259" key="6">
    <source>
        <dbReference type="PROSITE" id="PS50045"/>
    </source>
</evidence>
<dbReference type="RefSeq" id="WP_148867392.1">
    <property type="nucleotide sequence ID" value="NZ_VNHO01000017.1"/>
</dbReference>
<evidence type="ECO:0000256" key="2">
    <source>
        <dbReference type="ARBA" id="ARBA00022840"/>
    </source>
</evidence>
<dbReference type="PRINTS" id="PR01590">
    <property type="entry name" value="HTHFIS"/>
</dbReference>
<accession>A0A5S5AM61</accession>
<dbReference type="InterPro" id="IPR035965">
    <property type="entry name" value="PAS-like_dom_sf"/>
</dbReference>
<dbReference type="PANTHER" id="PTHR32071:SF74">
    <property type="entry name" value="TRANSCRIPTIONAL ACTIVATOR ROCR"/>
    <property type="match status" value="1"/>
</dbReference>
<dbReference type="InterPro" id="IPR027417">
    <property type="entry name" value="P-loop_NTPase"/>
</dbReference>